<dbReference type="Gene3D" id="2.60.120.10">
    <property type="entry name" value="Jelly Rolls"/>
    <property type="match status" value="1"/>
</dbReference>
<dbReference type="EMBL" id="CADCVD010000143">
    <property type="protein sequence ID" value="CAA9454663.1"/>
    <property type="molecule type" value="Genomic_DNA"/>
</dbReference>
<dbReference type="InterPro" id="IPR011051">
    <property type="entry name" value="RmlC_Cupin_sf"/>
</dbReference>
<evidence type="ECO:0000313" key="1">
    <source>
        <dbReference type="EMBL" id="CAA9454663.1"/>
    </source>
</evidence>
<dbReference type="AlphaFoldDB" id="A0A6J4QTK5"/>
<dbReference type="SUPFAM" id="SSF51182">
    <property type="entry name" value="RmlC-like cupins"/>
    <property type="match status" value="1"/>
</dbReference>
<dbReference type="InterPro" id="IPR014710">
    <property type="entry name" value="RmlC-like_jellyroll"/>
</dbReference>
<accession>A0A6J4QTK5</accession>
<evidence type="ECO:0008006" key="2">
    <source>
        <dbReference type="Google" id="ProtNLM"/>
    </source>
</evidence>
<proteinExistence type="predicted"/>
<protein>
    <recommendedName>
        <fullName evidence="2">Cupin 2 conserved barrel domain-containing protein</fullName>
    </recommendedName>
</protein>
<name>A0A6J4QTK5_9ACTN</name>
<organism evidence="1">
    <name type="scientific">uncultured Rubrobacteraceae bacterium</name>
    <dbReference type="NCBI Taxonomy" id="349277"/>
    <lineage>
        <taxon>Bacteria</taxon>
        <taxon>Bacillati</taxon>
        <taxon>Actinomycetota</taxon>
        <taxon>Rubrobacteria</taxon>
        <taxon>Rubrobacterales</taxon>
        <taxon>Rubrobacteraceae</taxon>
        <taxon>environmental samples</taxon>
    </lineage>
</organism>
<sequence length="52" mass="5631">MLRVNGEEVSISEGDYAAFPVSVEGAHQLVNTSDKTLRYLCLSSMAQPDAMV</sequence>
<gene>
    <name evidence="1" type="ORF">AVDCRST_MAG37-2795</name>
</gene>
<reference evidence="1" key="1">
    <citation type="submission" date="2020-02" db="EMBL/GenBank/DDBJ databases">
        <authorList>
            <person name="Meier V. D."/>
        </authorList>
    </citation>
    <scope>NUCLEOTIDE SEQUENCE</scope>
    <source>
        <strain evidence="1">AVDCRST_MAG37</strain>
    </source>
</reference>